<dbReference type="GO" id="GO:0005789">
    <property type="term" value="C:endoplasmic reticulum membrane"/>
    <property type="evidence" value="ECO:0007669"/>
    <property type="project" value="TreeGrafter"/>
</dbReference>
<evidence type="ECO:0000256" key="13">
    <source>
        <dbReference type="RuleBase" id="RU000581"/>
    </source>
</evidence>
<keyword evidence="4 13" id="KW-0812">Transmembrane</keyword>
<dbReference type="GO" id="GO:0005506">
    <property type="term" value="F:iron ion binding"/>
    <property type="evidence" value="ECO:0007669"/>
    <property type="project" value="TreeGrafter"/>
</dbReference>
<dbReference type="VEuPathDB" id="VectorBase:SCAU012985"/>
<dbReference type="OrthoDB" id="10260134at2759"/>
<feature type="transmembrane region" description="Helical" evidence="14">
    <location>
        <begin position="195"/>
        <end position="216"/>
    </location>
</feature>
<accession>A0A1I8Q1F3</accession>
<evidence type="ECO:0000313" key="17">
    <source>
        <dbReference type="Proteomes" id="UP000095300"/>
    </source>
</evidence>
<comment type="domain">
    <text evidence="13">The histidine box domains are involved in binding the catalytic metal ions.</text>
</comment>
<dbReference type="CDD" id="cd03505">
    <property type="entry name" value="Delta9-FADS-like"/>
    <property type="match status" value="1"/>
</dbReference>
<evidence type="ECO:0000313" key="16">
    <source>
        <dbReference type="EnsemblMetazoa" id="SCAU012985-PB"/>
    </source>
</evidence>
<keyword evidence="9" id="KW-0408">Iron</keyword>
<dbReference type="PROSITE" id="PS00476">
    <property type="entry name" value="FATTY_ACID_DESATUR_1"/>
    <property type="match status" value="1"/>
</dbReference>
<evidence type="ECO:0000256" key="4">
    <source>
        <dbReference type="ARBA" id="ARBA00022692"/>
    </source>
</evidence>
<protein>
    <recommendedName>
        <fullName evidence="15">Fatty acid desaturase domain-containing protein</fullName>
    </recommendedName>
</protein>
<evidence type="ECO:0000256" key="5">
    <source>
        <dbReference type="ARBA" id="ARBA00022723"/>
    </source>
</evidence>
<comment type="similarity">
    <text evidence="2 13">Belongs to the fatty acid desaturase type 1 family.</text>
</comment>
<keyword evidence="6" id="KW-0276">Fatty acid metabolism</keyword>
<keyword evidence="12 13" id="KW-0275">Fatty acid biosynthesis</keyword>
<sequence>MHSHVEPVFVQQEVDIVTGALNEEDLEVALAKDILKLKNAKERKVELVWRNIIIISYVTLGSLYGVYLLLTNSVKLKTFVYALLLSYASGFAITVGVHRLWTHRSYKAKWPVKIGLLIFSTIAYQNSVYIWARDHRVHHKYSETDADPHNSMRGFFFSHVGWLLCKKHPEVKAKGKCIDMSDLKSDPLVMFQHRYYFVLMPLLSFVIPTLIPMYLWDETFSNSWHVGALLRWFYSVNWVWCINSVCHLYGNKPYDKRLNPGENNQISWLTFGESYHNYHHVFPWDYKTGELGGSMNNLGALFIETCAKFGLTYDLKSVSRDIIKQRIMRTGDGSHPVWGWGDKDQKLEEIKNAVIR</sequence>
<evidence type="ECO:0000256" key="1">
    <source>
        <dbReference type="ARBA" id="ARBA00004141"/>
    </source>
</evidence>
<dbReference type="PANTHER" id="PTHR11351">
    <property type="entry name" value="ACYL-COA DESATURASE"/>
    <property type="match status" value="1"/>
</dbReference>
<dbReference type="InterPro" id="IPR001522">
    <property type="entry name" value="FADS-1_CS"/>
</dbReference>
<reference evidence="16" key="2">
    <citation type="submission" date="2020-05" db="UniProtKB">
        <authorList>
            <consortium name="EnsemblMetazoa"/>
        </authorList>
    </citation>
    <scope>IDENTIFICATION</scope>
    <source>
        <strain evidence="16">USDA</strain>
    </source>
</reference>
<evidence type="ECO:0000256" key="11">
    <source>
        <dbReference type="ARBA" id="ARBA00023136"/>
    </source>
</evidence>
<reference evidence="17" key="1">
    <citation type="submission" date="2015-05" db="EMBL/GenBank/DDBJ databases">
        <authorList>
            <person name="Wilson R.K."/>
            <person name="Warren W.C."/>
            <person name="Olafson P."/>
        </authorList>
    </citation>
    <scope>NUCLEOTIDE SEQUENCE [LARGE SCALE GENOMIC DNA]</scope>
    <source>
        <strain evidence="17">USDA</strain>
    </source>
</reference>
<feature type="transmembrane region" description="Helical" evidence="14">
    <location>
        <begin position="79"/>
        <end position="102"/>
    </location>
</feature>
<dbReference type="PRINTS" id="PR00075">
    <property type="entry name" value="FACDDSATRASE"/>
</dbReference>
<evidence type="ECO:0000256" key="9">
    <source>
        <dbReference type="ARBA" id="ARBA00023004"/>
    </source>
</evidence>
<dbReference type="InterPro" id="IPR005804">
    <property type="entry name" value="FA_desaturase_dom"/>
</dbReference>
<evidence type="ECO:0000256" key="2">
    <source>
        <dbReference type="ARBA" id="ARBA00009295"/>
    </source>
</evidence>
<dbReference type="EnsemblMetazoa" id="SCAU012985-RA">
    <property type="protein sequence ID" value="SCAU012985-PA"/>
    <property type="gene ID" value="SCAU012985"/>
</dbReference>
<dbReference type="AlphaFoldDB" id="A0A1I8Q1F3"/>
<comment type="cofactor">
    <cofactor evidence="13">
        <name>Fe(2+)</name>
        <dbReference type="ChEBI" id="CHEBI:29033"/>
    </cofactor>
</comment>
<proteinExistence type="inferred from homology"/>
<evidence type="ECO:0000256" key="7">
    <source>
        <dbReference type="ARBA" id="ARBA00022989"/>
    </source>
</evidence>
<dbReference type="InterPro" id="IPR015876">
    <property type="entry name" value="Acyl-CoA_DS"/>
</dbReference>
<evidence type="ECO:0000256" key="12">
    <source>
        <dbReference type="ARBA" id="ARBA00023160"/>
    </source>
</evidence>
<dbReference type="Pfam" id="PF00487">
    <property type="entry name" value="FA_desaturase"/>
    <property type="match status" value="1"/>
</dbReference>
<feature type="domain" description="Fatty acid desaturase" evidence="15">
    <location>
        <begin position="80"/>
        <end position="292"/>
    </location>
</feature>
<keyword evidence="5" id="KW-0479">Metal-binding</keyword>
<dbReference type="GO" id="GO:0004768">
    <property type="term" value="F:stearoyl-CoA 9-desaturase activity"/>
    <property type="evidence" value="ECO:0007669"/>
    <property type="project" value="TreeGrafter"/>
</dbReference>
<evidence type="ECO:0000256" key="6">
    <source>
        <dbReference type="ARBA" id="ARBA00022832"/>
    </source>
</evidence>
<dbReference type="Proteomes" id="UP000095300">
    <property type="component" value="Unassembled WGS sequence"/>
</dbReference>
<keyword evidence="7 14" id="KW-1133">Transmembrane helix</keyword>
<evidence type="ECO:0000256" key="3">
    <source>
        <dbReference type="ARBA" id="ARBA00022516"/>
    </source>
</evidence>
<keyword evidence="17" id="KW-1185">Reference proteome</keyword>
<keyword evidence="11 14" id="KW-0472">Membrane</keyword>
<organism evidence="16 17">
    <name type="scientific">Stomoxys calcitrans</name>
    <name type="common">Stable fly</name>
    <name type="synonym">Conops calcitrans</name>
    <dbReference type="NCBI Taxonomy" id="35570"/>
    <lineage>
        <taxon>Eukaryota</taxon>
        <taxon>Metazoa</taxon>
        <taxon>Ecdysozoa</taxon>
        <taxon>Arthropoda</taxon>
        <taxon>Hexapoda</taxon>
        <taxon>Insecta</taxon>
        <taxon>Pterygota</taxon>
        <taxon>Neoptera</taxon>
        <taxon>Endopterygota</taxon>
        <taxon>Diptera</taxon>
        <taxon>Brachycera</taxon>
        <taxon>Muscomorpha</taxon>
        <taxon>Muscoidea</taxon>
        <taxon>Muscidae</taxon>
        <taxon>Stomoxys</taxon>
    </lineage>
</organism>
<evidence type="ECO:0000259" key="15">
    <source>
        <dbReference type="Pfam" id="PF00487"/>
    </source>
</evidence>
<feature type="transmembrane region" description="Helical" evidence="14">
    <location>
        <begin position="47"/>
        <end position="67"/>
    </location>
</feature>
<keyword evidence="10" id="KW-0443">Lipid metabolism</keyword>
<dbReference type="PANTHER" id="PTHR11351:SF31">
    <property type="entry name" value="DESATURASE 1, ISOFORM A-RELATED"/>
    <property type="match status" value="1"/>
</dbReference>
<evidence type="ECO:0000256" key="10">
    <source>
        <dbReference type="ARBA" id="ARBA00023098"/>
    </source>
</evidence>
<name>A0A1I8Q1F3_STOCA</name>
<gene>
    <name evidence="16" type="primary">106082597</name>
</gene>
<dbReference type="STRING" id="35570.A0A1I8Q1F3"/>
<comment type="subcellular location">
    <subcellularLocation>
        <location evidence="1">Membrane</location>
        <topology evidence="1">Multi-pass membrane protein</topology>
    </subcellularLocation>
</comment>
<keyword evidence="8 13" id="KW-0560">Oxidoreductase</keyword>
<dbReference type="GO" id="GO:0006636">
    <property type="term" value="P:unsaturated fatty acid biosynthetic process"/>
    <property type="evidence" value="ECO:0007669"/>
    <property type="project" value="TreeGrafter"/>
</dbReference>
<keyword evidence="3 13" id="KW-0444">Lipid biosynthesis</keyword>
<feature type="transmembrane region" description="Helical" evidence="14">
    <location>
        <begin position="228"/>
        <end position="250"/>
    </location>
</feature>
<dbReference type="KEGG" id="scac:106082597"/>
<dbReference type="EnsemblMetazoa" id="SCAU012985-RB">
    <property type="protein sequence ID" value="SCAU012985-PB"/>
    <property type="gene ID" value="SCAU012985"/>
</dbReference>
<evidence type="ECO:0000256" key="8">
    <source>
        <dbReference type="ARBA" id="ARBA00023002"/>
    </source>
</evidence>
<evidence type="ECO:0000256" key="14">
    <source>
        <dbReference type="SAM" id="Phobius"/>
    </source>
</evidence>